<name>A0A0J9S235_PLAVI</name>
<evidence type="ECO:0000313" key="3">
    <source>
        <dbReference type="Proteomes" id="UP000053562"/>
    </source>
</evidence>
<feature type="compositionally biased region" description="Basic and acidic residues" evidence="1">
    <location>
        <begin position="195"/>
        <end position="219"/>
    </location>
</feature>
<dbReference type="AlphaFoldDB" id="A0A0J9S235"/>
<protein>
    <recommendedName>
        <fullName evidence="4">VIR protein</fullName>
    </recommendedName>
</protein>
<gene>
    <name evidence="2" type="ORF">PVIIG_05400</name>
</gene>
<dbReference type="Proteomes" id="UP000053562">
    <property type="component" value="Unassembled WGS sequence"/>
</dbReference>
<reference evidence="2 3" key="1">
    <citation type="submission" date="2011-08" db="EMBL/GenBank/DDBJ databases">
        <title>The Genome Sequence of Plasmodium vivax India VII.</title>
        <authorList>
            <consortium name="The Broad Institute Genome Sequencing Platform"/>
            <consortium name="The Broad Institute Genome Sequencing Center for Infectious Disease"/>
            <person name="Neafsey D."/>
            <person name="Carlton J."/>
            <person name="Barnwell J."/>
            <person name="Collins W."/>
            <person name="Escalante A."/>
            <person name="Mullikin J."/>
            <person name="Saul A."/>
            <person name="Guigo R."/>
            <person name="Camara F."/>
            <person name="Young S.K."/>
            <person name="Zeng Q."/>
            <person name="Gargeya S."/>
            <person name="Fitzgerald M."/>
            <person name="Haas B."/>
            <person name="Abouelleil A."/>
            <person name="Alvarado L."/>
            <person name="Arachchi H.M."/>
            <person name="Berlin A."/>
            <person name="Brown A."/>
            <person name="Chapman S.B."/>
            <person name="Chen Z."/>
            <person name="Dunbar C."/>
            <person name="Freedman E."/>
            <person name="Gearin G."/>
            <person name="Gellesch M."/>
            <person name="Goldberg J."/>
            <person name="Griggs A."/>
            <person name="Gujja S."/>
            <person name="Heiman D."/>
            <person name="Howarth C."/>
            <person name="Larson L."/>
            <person name="Lui A."/>
            <person name="MacDonald P.J.P."/>
            <person name="Montmayeur A."/>
            <person name="Murphy C."/>
            <person name="Neiman D."/>
            <person name="Pearson M."/>
            <person name="Priest M."/>
            <person name="Roberts A."/>
            <person name="Saif S."/>
            <person name="Shea T."/>
            <person name="Shenoy N."/>
            <person name="Sisk P."/>
            <person name="Stolte C."/>
            <person name="Sykes S."/>
            <person name="Wortman J."/>
            <person name="Nusbaum C."/>
            <person name="Birren B."/>
        </authorList>
    </citation>
    <scope>NUCLEOTIDE SEQUENCE [LARGE SCALE GENOMIC DNA]</scope>
    <source>
        <strain evidence="2 3">India VII</strain>
    </source>
</reference>
<organism evidence="2 3">
    <name type="scientific">Plasmodium vivax India VII</name>
    <dbReference type="NCBI Taxonomy" id="1077284"/>
    <lineage>
        <taxon>Eukaryota</taxon>
        <taxon>Sar</taxon>
        <taxon>Alveolata</taxon>
        <taxon>Apicomplexa</taxon>
        <taxon>Aconoidasida</taxon>
        <taxon>Haemosporida</taxon>
        <taxon>Plasmodiidae</taxon>
        <taxon>Plasmodium</taxon>
        <taxon>Plasmodium (Plasmodium)</taxon>
    </lineage>
</organism>
<evidence type="ECO:0000313" key="2">
    <source>
        <dbReference type="EMBL" id="KMZ76799.1"/>
    </source>
</evidence>
<dbReference type="Pfam" id="PF05795">
    <property type="entry name" value="Plasmodium_Vir"/>
    <property type="match status" value="1"/>
</dbReference>
<dbReference type="EMBL" id="KQ234616">
    <property type="protein sequence ID" value="KMZ76799.1"/>
    <property type="molecule type" value="Genomic_DNA"/>
</dbReference>
<dbReference type="InterPro" id="IPR008780">
    <property type="entry name" value="Plasmodium_Vir"/>
</dbReference>
<sequence length="324" mass="38062">MNNGYTVFSKYSTECDKIKWPKNADALKKICKKYITYLETSKELKIKKTSYNVCILLNYWLYDKLTEIFVDDYSLHYINLAFINLQYIWNELYHYSKRTNHNKCKPEFETDNHEDWENRKKLYDYYVDYKDLSFQAKFREDKCMYYKQFKERQKVFDYFDSLCDSSTYKCPNFYYDFKPYDTEKEISKLPCHNQVEQEKSYSPATEKDTKEGPSHDHAGTEIQLASPGDSPGETNQNIGTHITHATPQTHGIVKKVADSVLGAAPVLLTGTMLYRYTPLGPWIRRLGGGRTKRMSAMDTFSPYTQETGNMFSDDSANYISYQPI</sequence>
<evidence type="ECO:0008006" key="4">
    <source>
        <dbReference type="Google" id="ProtNLM"/>
    </source>
</evidence>
<proteinExistence type="predicted"/>
<evidence type="ECO:0000256" key="1">
    <source>
        <dbReference type="SAM" id="MobiDB-lite"/>
    </source>
</evidence>
<feature type="compositionally biased region" description="Polar residues" evidence="1">
    <location>
        <begin position="232"/>
        <end position="246"/>
    </location>
</feature>
<dbReference type="OrthoDB" id="381989at2759"/>
<feature type="region of interest" description="Disordered" evidence="1">
    <location>
        <begin position="189"/>
        <end position="246"/>
    </location>
</feature>
<accession>A0A0J9S235</accession>